<evidence type="ECO:0000256" key="1">
    <source>
        <dbReference type="ARBA" id="ARBA00022737"/>
    </source>
</evidence>
<evidence type="ECO:0000259" key="2">
    <source>
        <dbReference type="PROSITE" id="PS50825"/>
    </source>
</evidence>
<feature type="domain" description="HYR" evidence="2">
    <location>
        <begin position="141"/>
        <end position="189"/>
    </location>
</feature>
<name>A0A9Q1H420_HOLLE</name>
<dbReference type="Proteomes" id="UP001152320">
    <property type="component" value="Chromosome 10"/>
</dbReference>
<reference evidence="3" key="1">
    <citation type="submission" date="2021-10" db="EMBL/GenBank/DDBJ databases">
        <title>Tropical sea cucumber genome reveals ecological adaptation and Cuvierian tubules defense mechanism.</title>
        <authorList>
            <person name="Chen T."/>
        </authorList>
    </citation>
    <scope>NUCLEOTIDE SEQUENCE</scope>
    <source>
        <strain evidence="3">Nanhai2018</strain>
        <tissue evidence="3">Muscle</tissue>
    </source>
</reference>
<dbReference type="PROSITE" id="PS50825">
    <property type="entry name" value="HYR"/>
    <property type="match status" value="1"/>
</dbReference>
<sequence>MDAFENYLFESSFNFLCNASKEVSTCCGHPFTSTALSLDTLVEFPLLSRSWGSYFLVARFRSQSSYSLRILASQLFLRGGPVTFLSGNFGGSSCNSSPVYDNAQPLQDSRLFKRWRSHNIKSISLSPKYGRTSPYITDNEIDKQAPIVYGCLEETVTAELHSNEESAAVFWEPPTVRDNSGLELTTVSN</sequence>
<dbReference type="InterPro" id="IPR003410">
    <property type="entry name" value="HYR_dom"/>
</dbReference>
<evidence type="ECO:0000313" key="4">
    <source>
        <dbReference type="Proteomes" id="UP001152320"/>
    </source>
</evidence>
<keyword evidence="1" id="KW-0677">Repeat</keyword>
<proteinExistence type="predicted"/>
<accession>A0A9Q1H420</accession>
<comment type="caution">
    <text evidence="3">The sequence shown here is derived from an EMBL/GenBank/DDBJ whole genome shotgun (WGS) entry which is preliminary data.</text>
</comment>
<protein>
    <recommendedName>
        <fullName evidence="2">HYR domain-containing protein</fullName>
    </recommendedName>
</protein>
<dbReference type="EMBL" id="JAIZAY010000010">
    <property type="protein sequence ID" value="KAJ8034602.1"/>
    <property type="molecule type" value="Genomic_DNA"/>
</dbReference>
<gene>
    <name evidence="3" type="ORF">HOLleu_21509</name>
</gene>
<evidence type="ECO:0000313" key="3">
    <source>
        <dbReference type="EMBL" id="KAJ8034602.1"/>
    </source>
</evidence>
<dbReference type="AlphaFoldDB" id="A0A9Q1H420"/>
<keyword evidence="4" id="KW-1185">Reference proteome</keyword>
<organism evidence="3 4">
    <name type="scientific">Holothuria leucospilota</name>
    <name type="common">Black long sea cucumber</name>
    <name type="synonym">Mertensiothuria leucospilota</name>
    <dbReference type="NCBI Taxonomy" id="206669"/>
    <lineage>
        <taxon>Eukaryota</taxon>
        <taxon>Metazoa</taxon>
        <taxon>Echinodermata</taxon>
        <taxon>Eleutherozoa</taxon>
        <taxon>Echinozoa</taxon>
        <taxon>Holothuroidea</taxon>
        <taxon>Aspidochirotacea</taxon>
        <taxon>Aspidochirotida</taxon>
        <taxon>Holothuriidae</taxon>
        <taxon>Holothuria</taxon>
    </lineage>
</organism>